<feature type="region of interest" description="Disordered" evidence="1">
    <location>
        <begin position="76"/>
        <end position="98"/>
    </location>
</feature>
<dbReference type="SUPFAM" id="SSF143212">
    <property type="entry name" value="Rv2632c-like"/>
    <property type="match status" value="1"/>
</dbReference>
<dbReference type="Pfam" id="PF08962">
    <property type="entry name" value="Rv2632c-like"/>
    <property type="match status" value="1"/>
</dbReference>
<gene>
    <name evidence="2" type="ORF">JE024_03405</name>
</gene>
<dbReference type="RefSeq" id="WP_205372133.1">
    <property type="nucleotide sequence ID" value="NZ_JAFEJA010000001.1"/>
</dbReference>
<dbReference type="EMBL" id="JAFEJA010000001">
    <property type="protein sequence ID" value="MBM9617796.1"/>
    <property type="molecule type" value="Genomic_DNA"/>
</dbReference>
<protein>
    <submittedName>
        <fullName evidence="2">DUF1876 domain-containing protein</fullName>
    </submittedName>
</protein>
<proteinExistence type="predicted"/>
<comment type="caution">
    <text evidence="2">The sequence shown here is derived from an EMBL/GenBank/DDBJ whole genome shotgun (WGS) entry which is preliminary data.</text>
</comment>
<accession>A0ABS2UJS4</accession>
<sequence length="98" mass="10308">MTTTREWKVDLVLTEDDGTTRACAKLATDDGTITGYGTAHCSPQDVDVPRIGDELAAARAMRSVARQLMREADSDLEAVGAGPGGPPGPGYGWPYTTP</sequence>
<evidence type="ECO:0000313" key="2">
    <source>
        <dbReference type="EMBL" id="MBM9617796.1"/>
    </source>
</evidence>
<keyword evidence="3" id="KW-1185">Reference proteome</keyword>
<name>A0ABS2UJS4_9ACTN</name>
<evidence type="ECO:0000313" key="3">
    <source>
        <dbReference type="Proteomes" id="UP000664109"/>
    </source>
</evidence>
<evidence type="ECO:0000256" key="1">
    <source>
        <dbReference type="SAM" id="MobiDB-lite"/>
    </source>
</evidence>
<organism evidence="2 3">
    <name type="scientific">Streptomyces zhihengii</name>
    <dbReference type="NCBI Taxonomy" id="1818004"/>
    <lineage>
        <taxon>Bacteria</taxon>
        <taxon>Bacillati</taxon>
        <taxon>Actinomycetota</taxon>
        <taxon>Actinomycetes</taxon>
        <taxon>Kitasatosporales</taxon>
        <taxon>Streptomycetaceae</taxon>
        <taxon>Streptomyces</taxon>
    </lineage>
</organism>
<dbReference type="InterPro" id="IPR015057">
    <property type="entry name" value="Rv2632c-like"/>
</dbReference>
<dbReference type="Proteomes" id="UP000664109">
    <property type="component" value="Unassembled WGS sequence"/>
</dbReference>
<dbReference type="Gene3D" id="3.30.160.240">
    <property type="entry name" value="Rv1738"/>
    <property type="match status" value="1"/>
</dbReference>
<dbReference type="InterPro" id="IPR038070">
    <property type="entry name" value="Rv2632c-like_sf"/>
</dbReference>
<reference evidence="2 3" key="1">
    <citation type="journal article" date="2016" name="Arch. Microbiol.">
        <title>Streptomyces zhihengii sp. nov., isolated from rhizospheric soil of Psammosilene tunicoides.</title>
        <authorList>
            <person name="Huang M.J."/>
            <person name="Fei J.J."/>
            <person name="Salam N."/>
            <person name="Kim C.J."/>
            <person name="Hozzein W.N."/>
            <person name="Xiao M."/>
            <person name="Huang H.Q."/>
            <person name="Li W.J."/>
        </authorList>
    </citation>
    <scope>NUCLEOTIDE SEQUENCE [LARGE SCALE GENOMIC DNA]</scope>
    <source>
        <strain evidence="2 3">YIM T102</strain>
    </source>
</reference>